<dbReference type="AlphaFoldDB" id="A0A2C9UE47"/>
<dbReference type="Gramene" id="Manes.15G079100.1.v8.1">
    <property type="protein sequence ID" value="Manes.15G079100.1.v8.1.CDS"/>
    <property type="gene ID" value="Manes.15G079100.v8.1"/>
</dbReference>
<feature type="region of interest" description="Disordered" evidence="1">
    <location>
        <begin position="43"/>
        <end position="65"/>
    </location>
</feature>
<dbReference type="PANTHER" id="PTHR35318">
    <property type="entry name" value="BNAA10G08410D PROTEIN"/>
    <property type="match status" value="1"/>
</dbReference>
<dbReference type="PANTHER" id="PTHR35318:SF2">
    <property type="entry name" value="OS08G0138900 PROTEIN"/>
    <property type="match status" value="1"/>
</dbReference>
<evidence type="ECO:0000256" key="1">
    <source>
        <dbReference type="SAM" id="MobiDB-lite"/>
    </source>
</evidence>
<comment type="caution">
    <text evidence="2">The sequence shown here is derived from an EMBL/GenBank/DDBJ whole genome shotgun (WGS) entry which is preliminary data.</text>
</comment>
<gene>
    <name evidence="2" type="ORF">MANES_15G079100v8</name>
</gene>
<feature type="region of interest" description="Disordered" evidence="1">
    <location>
        <begin position="92"/>
        <end position="115"/>
    </location>
</feature>
<sequence>MKFLLEFVWCCGASGSDNSETNASETNGRRSEEARALMAQRTLQTLTMRSRRKRGRVRSASASSGVSTEEWKPTLCSITEDNVVVVKEEGTERVVKRKGSGERGGGGSRQLAGIPTYNEDYRRNNQFSVIPTFSATPFMI</sequence>
<organism evidence="2 3">
    <name type="scientific">Manihot esculenta</name>
    <name type="common">Cassava</name>
    <name type="synonym">Jatropha manihot</name>
    <dbReference type="NCBI Taxonomy" id="3983"/>
    <lineage>
        <taxon>Eukaryota</taxon>
        <taxon>Viridiplantae</taxon>
        <taxon>Streptophyta</taxon>
        <taxon>Embryophyta</taxon>
        <taxon>Tracheophyta</taxon>
        <taxon>Spermatophyta</taxon>
        <taxon>Magnoliopsida</taxon>
        <taxon>eudicotyledons</taxon>
        <taxon>Gunneridae</taxon>
        <taxon>Pentapetalae</taxon>
        <taxon>rosids</taxon>
        <taxon>fabids</taxon>
        <taxon>Malpighiales</taxon>
        <taxon>Euphorbiaceae</taxon>
        <taxon>Crotonoideae</taxon>
        <taxon>Manihoteae</taxon>
        <taxon>Manihot</taxon>
    </lineage>
</organism>
<protein>
    <submittedName>
        <fullName evidence="2">Uncharacterized protein</fullName>
    </submittedName>
</protein>
<name>A0A2C9UE47_MANES</name>
<reference evidence="3" key="1">
    <citation type="journal article" date="2016" name="Nat. Biotechnol.">
        <title>Sequencing wild and cultivated cassava and related species reveals extensive interspecific hybridization and genetic diversity.</title>
        <authorList>
            <person name="Bredeson J.V."/>
            <person name="Lyons J.B."/>
            <person name="Prochnik S.E."/>
            <person name="Wu G.A."/>
            <person name="Ha C.M."/>
            <person name="Edsinger-Gonzales E."/>
            <person name="Grimwood J."/>
            <person name="Schmutz J."/>
            <person name="Rabbi I.Y."/>
            <person name="Egesi C."/>
            <person name="Nauluvula P."/>
            <person name="Lebot V."/>
            <person name="Ndunguru J."/>
            <person name="Mkamilo G."/>
            <person name="Bart R.S."/>
            <person name="Setter T.L."/>
            <person name="Gleadow R.M."/>
            <person name="Kulakow P."/>
            <person name="Ferguson M.E."/>
            <person name="Rounsley S."/>
            <person name="Rokhsar D.S."/>
        </authorList>
    </citation>
    <scope>NUCLEOTIDE SEQUENCE [LARGE SCALE GENOMIC DNA]</scope>
    <source>
        <strain evidence="3">cv. AM560-2</strain>
    </source>
</reference>
<dbReference type="Proteomes" id="UP000091857">
    <property type="component" value="Chromosome 15"/>
</dbReference>
<accession>A0A2C9UE47</accession>
<dbReference type="OMA" id="QVAEWRP"/>
<keyword evidence="3" id="KW-1185">Reference proteome</keyword>
<proteinExistence type="predicted"/>
<evidence type="ECO:0000313" key="3">
    <source>
        <dbReference type="Proteomes" id="UP000091857"/>
    </source>
</evidence>
<evidence type="ECO:0000313" key="2">
    <source>
        <dbReference type="EMBL" id="OAY28590.1"/>
    </source>
</evidence>
<dbReference type="OrthoDB" id="1917265at2759"/>
<dbReference type="EMBL" id="CM004401">
    <property type="protein sequence ID" value="OAY28590.1"/>
    <property type="molecule type" value="Genomic_DNA"/>
</dbReference>